<dbReference type="KEGG" id="nmr:Nmar_1462"/>
<dbReference type="GeneID" id="5773989"/>
<dbReference type="InParanoid" id="A9A3U6"/>
<dbReference type="STRING" id="436308.Nmar_1462"/>
<dbReference type="eggNOG" id="arCOG08777">
    <property type="taxonomic scope" value="Archaea"/>
</dbReference>
<evidence type="ECO:0000313" key="1">
    <source>
        <dbReference type="EMBL" id="ABX13358.1"/>
    </source>
</evidence>
<reference evidence="1 2" key="1">
    <citation type="journal article" date="2010" name="Proc. Natl. Acad. Sci. U.S.A.">
        <title>Nitrosopumilus maritimus genome reveals unique mechanisms for nitrification and autotrophy in globally distributed marine crenarchaea.</title>
        <authorList>
            <person name="Walker C.B."/>
            <person name="de la Torre J.R."/>
            <person name="Klotz M.G."/>
            <person name="Urakawa H."/>
            <person name="Pinel N."/>
            <person name="Arp D.J."/>
            <person name="Brochier-Armanet C."/>
            <person name="Chain P.S."/>
            <person name="Chan P.P."/>
            <person name="Gollabgir A."/>
            <person name="Hemp J."/>
            <person name="Hugler M."/>
            <person name="Karr E.A."/>
            <person name="Konneke M."/>
            <person name="Shin M."/>
            <person name="Lawton T.J."/>
            <person name="Lowe T."/>
            <person name="Martens-Habbena W."/>
            <person name="Sayavedra-Soto L.A."/>
            <person name="Lang D."/>
            <person name="Sievert S.M."/>
            <person name="Rosenzweig A.C."/>
            <person name="Manning G."/>
            <person name="Stahl D.A."/>
        </authorList>
    </citation>
    <scope>NUCLEOTIDE SEQUENCE [LARGE SCALE GENOMIC DNA]</scope>
    <source>
        <strain evidence="1 2">SCM1</strain>
    </source>
</reference>
<protein>
    <submittedName>
        <fullName evidence="1">Uncharacterized protein</fullName>
    </submittedName>
</protein>
<evidence type="ECO:0000313" key="2">
    <source>
        <dbReference type="Proteomes" id="UP000000792"/>
    </source>
</evidence>
<accession>A9A3U6</accession>
<dbReference type="EMBL" id="CP000866">
    <property type="protein sequence ID" value="ABX13358.1"/>
    <property type="molecule type" value="Genomic_DNA"/>
</dbReference>
<dbReference type="RefSeq" id="WP_012215845.1">
    <property type="nucleotide sequence ID" value="NC_010085.1"/>
</dbReference>
<dbReference type="EnsemblBacteria" id="ABX13358">
    <property type="protein sequence ID" value="ABX13358"/>
    <property type="gene ID" value="Nmar_1462"/>
</dbReference>
<proteinExistence type="predicted"/>
<organism evidence="1 2">
    <name type="scientific">Nitrosopumilus maritimus (strain SCM1)</name>
    <dbReference type="NCBI Taxonomy" id="436308"/>
    <lineage>
        <taxon>Archaea</taxon>
        <taxon>Nitrososphaerota</taxon>
        <taxon>Nitrososphaeria</taxon>
        <taxon>Nitrosopumilales</taxon>
        <taxon>Nitrosopumilaceae</taxon>
        <taxon>Nitrosopumilus</taxon>
    </lineage>
</organism>
<dbReference type="OrthoDB" id="3339at2157"/>
<dbReference type="AlphaFoldDB" id="A9A3U6"/>
<keyword evidence="2" id="KW-1185">Reference proteome</keyword>
<gene>
    <name evidence="1" type="ordered locus">Nmar_1462</name>
</gene>
<dbReference type="PhylomeDB" id="A9A3U6"/>
<sequence length="621" mass="69338">MKFFLVVIFSIIIITVSPAFAAISLDKSPYTWTDKINIRITEHGVDSDGASVRVYTEDHEIRNYKLAKAGNGLYTGEIILTGFLHDVNGDGKYDTNPRTTGTGPNNGFLESSRDDEFTILVRFADGDEIKKSVKINWNVGTMDYTRMFNGYGESFLITVNDPDMNLNPDTLDTLSIQVFSDSDKAGLVIDAKELHDSPGTFVAYFSTSQDDSSGRSLYALPDDVIYVQYDDHTLPKPYSVNDDLAVSVELHPFPFEQLDAKNIEWSQANYSTKNGTSSAKIIVTDHEQNKFANSIDTVKAKILSDSSLEGITIDLYETSKDSGVFERTFAFSDKRSGPNILYGNQGDTMTALYDPQQSIDSKNFLTATTLLGSTGPPLERAPVSAPRISDLKHNTIVYPVVGEQVLLTSDIANQQDREQRFVWIAQIIDSDKKTQALSWIDGTLNPLSSFSPATSWIPNVAGDYRVVFFVWQSIENPTALSPPIEFDFTVLDEDPTRHHYEELTPDDLEARQNMIEELRTVPGENSMDHLSDDARDFVISEVLKNNKVSSILDGYTYDVECCSFSVDRKNPPLNQHVGLKFNVEEKYLFVTVTFDLKQEKITAILKGSSDGFSIIPVDDKK</sequence>
<dbReference type="HOGENOM" id="CLU_439821_0_0_2"/>
<name>A9A3U6_NITMS</name>
<dbReference type="Proteomes" id="UP000000792">
    <property type="component" value="Chromosome"/>
</dbReference>